<evidence type="ECO:0000256" key="1">
    <source>
        <dbReference type="SAM" id="Phobius"/>
    </source>
</evidence>
<evidence type="ECO:0000313" key="2">
    <source>
        <dbReference type="EMBL" id="HIR67049.1"/>
    </source>
</evidence>
<keyword evidence="1" id="KW-0472">Membrane</keyword>
<feature type="transmembrane region" description="Helical" evidence="1">
    <location>
        <begin position="12"/>
        <end position="35"/>
    </location>
</feature>
<keyword evidence="1" id="KW-0812">Transmembrane</keyword>
<proteinExistence type="predicted"/>
<reference evidence="2" key="1">
    <citation type="submission" date="2020-10" db="EMBL/GenBank/DDBJ databases">
        <authorList>
            <person name="Gilroy R."/>
        </authorList>
    </citation>
    <scope>NUCLEOTIDE SEQUENCE</scope>
    <source>
        <strain evidence="2">ChiW16-3235</strain>
    </source>
</reference>
<protein>
    <submittedName>
        <fullName evidence="2">Uncharacterized protein</fullName>
    </submittedName>
</protein>
<keyword evidence="1" id="KW-1133">Transmembrane helix</keyword>
<feature type="transmembrane region" description="Helical" evidence="1">
    <location>
        <begin position="106"/>
        <end position="132"/>
    </location>
</feature>
<comment type="caution">
    <text evidence="2">The sequence shown here is derived from an EMBL/GenBank/DDBJ whole genome shotgun (WGS) entry which is preliminary data.</text>
</comment>
<name>A0A9D1E6M5_9FIRM</name>
<feature type="transmembrane region" description="Helical" evidence="1">
    <location>
        <begin position="77"/>
        <end position="100"/>
    </location>
</feature>
<feature type="transmembrane region" description="Helical" evidence="1">
    <location>
        <begin position="47"/>
        <end position="65"/>
    </location>
</feature>
<organism evidence="2 3">
    <name type="scientific">Candidatus Coproplasma avicola</name>
    <dbReference type="NCBI Taxonomy" id="2840744"/>
    <lineage>
        <taxon>Bacteria</taxon>
        <taxon>Bacillati</taxon>
        <taxon>Bacillota</taxon>
        <taxon>Clostridia</taxon>
        <taxon>Eubacteriales</taxon>
        <taxon>Candidatus Coproplasma</taxon>
    </lineage>
</organism>
<accession>A0A9D1E6M5</accession>
<sequence length="149" mass="16266">MGTVKKFLTGRGVGYYLSLLALVCGITAGALYMATGVTSFNPDLNSGALWCIWLAVALCAVTIVFDIKEIRYVAAMLFLYGFMWYLYSQVTYIANVFVAIDGYGFTAGFIATFVFCILSFAVALLAGIFTAWRPWAKIKKAEEAADEAV</sequence>
<evidence type="ECO:0000313" key="3">
    <source>
        <dbReference type="Proteomes" id="UP000823913"/>
    </source>
</evidence>
<gene>
    <name evidence="2" type="ORF">IAB94_03245</name>
</gene>
<dbReference type="EMBL" id="DVHK01000075">
    <property type="protein sequence ID" value="HIR67049.1"/>
    <property type="molecule type" value="Genomic_DNA"/>
</dbReference>
<reference evidence="2" key="2">
    <citation type="journal article" date="2021" name="PeerJ">
        <title>Extensive microbial diversity within the chicken gut microbiome revealed by metagenomics and culture.</title>
        <authorList>
            <person name="Gilroy R."/>
            <person name="Ravi A."/>
            <person name="Getino M."/>
            <person name="Pursley I."/>
            <person name="Horton D.L."/>
            <person name="Alikhan N.F."/>
            <person name="Baker D."/>
            <person name="Gharbi K."/>
            <person name="Hall N."/>
            <person name="Watson M."/>
            <person name="Adriaenssens E.M."/>
            <person name="Foster-Nyarko E."/>
            <person name="Jarju S."/>
            <person name="Secka A."/>
            <person name="Antonio M."/>
            <person name="Oren A."/>
            <person name="Chaudhuri R.R."/>
            <person name="La Ragione R."/>
            <person name="Hildebrand F."/>
            <person name="Pallen M.J."/>
        </authorList>
    </citation>
    <scope>NUCLEOTIDE SEQUENCE</scope>
    <source>
        <strain evidence="2">ChiW16-3235</strain>
    </source>
</reference>
<dbReference type="AlphaFoldDB" id="A0A9D1E6M5"/>
<dbReference type="Proteomes" id="UP000823913">
    <property type="component" value="Unassembled WGS sequence"/>
</dbReference>